<organism evidence="1 2">
    <name type="scientific">Alteribacter lacisalsi</name>
    <dbReference type="NCBI Taxonomy" id="2045244"/>
    <lineage>
        <taxon>Bacteria</taxon>
        <taxon>Bacillati</taxon>
        <taxon>Bacillota</taxon>
        <taxon>Bacilli</taxon>
        <taxon>Bacillales</taxon>
        <taxon>Bacillaceae</taxon>
        <taxon>Alteribacter</taxon>
    </lineage>
</organism>
<dbReference type="EMBL" id="PDOF01000003">
    <property type="protein sequence ID" value="PYZ95783.1"/>
    <property type="molecule type" value="Genomic_DNA"/>
</dbReference>
<dbReference type="InterPro" id="IPR025072">
    <property type="entry name" value="Fur_reg_FbpA"/>
</dbReference>
<dbReference type="Proteomes" id="UP000248066">
    <property type="component" value="Unassembled WGS sequence"/>
</dbReference>
<dbReference type="Pfam" id="PF13076">
    <property type="entry name" value="Fur_reg_FbpA"/>
    <property type="match status" value="1"/>
</dbReference>
<accession>A0A2W0H1W3</accession>
<sequence>MASAKKDNLISECLALGIYKFKDGRQLYEVAVEELIELLSDYGIKKDHSTFSI</sequence>
<evidence type="ECO:0000313" key="2">
    <source>
        <dbReference type="Proteomes" id="UP000248066"/>
    </source>
</evidence>
<reference evidence="1 2" key="1">
    <citation type="submission" date="2017-10" db="EMBL/GenBank/DDBJ databases">
        <title>Bacillus sp. nov., a halophilic bacterium isolated from a Yangshapao Lake.</title>
        <authorList>
            <person name="Wang H."/>
        </authorList>
    </citation>
    <scope>NUCLEOTIDE SEQUENCE [LARGE SCALE GENOMIC DNA]</scope>
    <source>
        <strain evidence="1 2">YSP-3</strain>
    </source>
</reference>
<protein>
    <recommendedName>
        <fullName evidence="3">Fur-regulated basic protein FbpA</fullName>
    </recommendedName>
</protein>
<keyword evidence="2" id="KW-1185">Reference proteome</keyword>
<proteinExistence type="predicted"/>
<dbReference type="RefSeq" id="WP_110521060.1">
    <property type="nucleotide sequence ID" value="NZ_PDOF01000003.1"/>
</dbReference>
<evidence type="ECO:0008006" key="3">
    <source>
        <dbReference type="Google" id="ProtNLM"/>
    </source>
</evidence>
<dbReference type="AlphaFoldDB" id="A0A2W0H1W3"/>
<comment type="caution">
    <text evidence="1">The sequence shown here is derived from an EMBL/GenBank/DDBJ whole genome shotgun (WGS) entry which is preliminary data.</text>
</comment>
<gene>
    <name evidence="1" type="ORF">CR205_15440</name>
</gene>
<evidence type="ECO:0000313" key="1">
    <source>
        <dbReference type="EMBL" id="PYZ95783.1"/>
    </source>
</evidence>
<name>A0A2W0H1W3_9BACI</name>
<dbReference type="OrthoDB" id="2990660at2"/>